<dbReference type="Pfam" id="PF00067">
    <property type="entry name" value="p450"/>
    <property type="match status" value="1"/>
</dbReference>
<dbReference type="InterPro" id="IPR050121">
    <property type="entry name" value="Cytochrome_P450_monoxygenase"/>
</dbReference>
<dbReference type="SUPFAM" id="SSF48264">
    <property type="entry name" value="Cytochrome P450"/>
    <property type="match status" value="1"/>
</dbReference>
<evidence type="ECO:0000256" key="2">
    <source>
        <dbReference type="ARBA" id="ARBA00010617"/>
    </source>
</evidence>
<keyword evidence="6" id="KW-0560">Oxidoreductase</keyword>
<dbReference type="PANTHER" id="PTHR24305:SF87">
    <property type="entry name" value="CYTOCHROME P450 MONOOXYGENASE ALND-RELATED"/>
    <property type="match status" value="1"/>
</dbReference>
<keyword evidence="6" id="KW-0503">Monooxygenase</keyword>
<comment type="caution">
    <text evidence="7">The sequence shown here is derived from an EMBL/GenBank/DDBJ whole genome shotgun (WGS) entry which is preliminary data.</text>
</comment>
<proteinExistence type="inferred from homology"/>
<dbReference type="InterPro" id="IPR036396">
    <property type="entry name" value="Cyt_P450_sf"/>
</dbReference>
<evidence type="ECO:0000256" key="6">
    <source>
        <dbReference type="ARBA" id="ARBA00023033"/>
    </source>
</evidence>
<dbReference type="CDD" id="cd00302">
    <property type="entry name" value="cytochrome_P450"/>
    <property type="match status" value="1"/>
</dbReference>
<evidence type="ECO:0000256" key="5">
    <source>
        <dbReference type="ARBA" id="ARBA00023004"/>
    </source>
</evidence>
<name>A0ABR0GA46_9PEZI</name>
<keyword evidence="4" id="KW-0479">Metal-binding</keyword>
<sequence>MQQQFHLGTLIQGHCHEVDMSTMETLDELKSELGRTFGFVDATSITFFSPTIGTLTSLEEVKSCDGPVELRGSQDSSVRIPPGPKTLPVVGNHYELYPDPLGNFDRLFSRYGPMIKTVNMGTTTYHTNDPEISRHILLEGEFFTKATSNPSHPLYYLSEQNALFTCDTASPAFAISHKFVPPALSPRAIAHHAPLIRAAARDIFPVLDELSTKDLAFNVYQYMFKMGGQVIWRVVAGQDLQHFKAVNTPPALPIRLFGQYLHLMKKVSLRPAWYGRLPFGDAARLRAVRDELWAEIARALRECASPDGETLSLSDPTASLKATCIADYLSLVRDDKGQGLPEEMLLANTVAVLGAGFTTSASLLSWSLYALVKYPGNQERLLQELVDHGADSEKDWTYDQLHAMKFLDSFIKETQRLHSPSFQTTRNAKKDLILPGGYFIPEGSVVTTCFPSLHKNPAHWDKPLKFDPDRWLEQGFAAQAARKGLYTPFAAGKRGCVGFNLALAEVKMVLAELVYNYKFEDASPEAVVYDPEFLVTRPLNFYASATRRTEWPSKRAE</sequence>
<evidence type="ECO:0000313" key="8">
    <source>
        <dbReference type="Proteomes" id="UP001323405"/>
    </source>
</evidence>
<comment type="similarity">
    <text evidence="2">Belongs to the cytochrome P450 family.</text>
</comment>
<accession>A0ABR0GA46</accession>
<reference evidence="7 8" key="1">
    <citation type="journal article" date="2023" name="bioRxiv">
        <title>High-quality genome assemblies of four members of thePodospora anserinaspecies complex.</title>
        <authorList>
            <person name="Ament-Velasquez S.L."/>
            <person name="Vogan A.A."/>
            <person name="Wallerman O."/>
            <person name="Hartmann F."/>
            <person name="Gautier V."/>
            <person name="Silar P."/>
            <person name="Giraud T."/>
            <person name="Johannesson H."/>
        </authorList>
    </citation>
    <scope>NUCLEOTIDE SEQUENCE [LARGE SCALE GENOMIC DNA]</scope>
    <source>
        <strain evidence="7 8">CBS 415.72m</strain>
    </source>
</reference>
<keyword evidence="3" id="KW-0349">Heme</keyword>
<dbReference type="PRINTS" id="PR00385">
    <property type="entry name" value="P450"/>
</dbReference>
<dbReference type="InterPro" id="IPR002403">
    <property type="entry name" value="Cyt_P450_E_grp-IV"/>
</dbReference>
<dbReference type="RefSeq" id="XP_062741527.1">
    <property type="nucleotide sequence ID" value="XM_062890639.1"/>
</dbReference>
<organism evidence="7 8">
    <name type="scientific">Podospora pseudocomata</name>
    <dbReference type="NCBI Taxonomy" id="2093779"/>
    <lineage>
        <taxon>Eukaryota</taxon>
        <taxon>Fungi</taxon>
        <taxon>Dikarya</taxon>
        <taxon>Ascomycota</taxon>
        <taxon>Pezizomycotina</taxon>
        <taxon>Sordariomycetes</taxon>
        <taxon>Sordariomycetidae</taxon>
        <taxon>Sordariales</taxon>
        <taxon>Podosporaceae</taxon>
        <taxon>Podospora</taxon>
    </lineage>
</organism>
<dbReference type="PANTHER" id="PTHR24305">
    <property type="entry name" value="CYTOCHROME P450"/>
    <property type="match status" value="1"/>
</dbReference>
<dbReference type="PRINTS" id="PR00465">
    <property type="entry name" value="EP450IV"/>
</dbReference>
<protein>
    <submittedName>
        <fullName evidence="7">Uncharacterized protein</fullName>
    </submittedName>
</protein>
<evidence type="ECO:0000256" key="3">
    <source>
        <dbReference type="ARBA" id="ARBA00022617"/>
    </source>
</evidence>
<dbReference type="Gene3D" id="1.10.630.10">
    <property type="entry name" value="Cytochrome P450"/>
    <property type="match status" value="1"/>
</dbReference>
<dbReference type="EMBL" id="JAFFHA010000007">
    <property type="protein sequence ID" value="KAK4652552.1"/>
    <property type="molecule type" value="Genomic_DNA"/>
</dbReference>
<evidence type="ECO:0000256" key="1">
    <source>
        <dbReference type="ARBA" id="ARBA00001971"/>
    </source>
</evidence>
<comment type="cofactor">
    <cofactor evidence="1">
        <name>heme</name>
        <dbReference type="ChEBI" id="CHEBI:30413"/>
    </cofactor>
</comment>
<evidence type="ECO:0000256" key="4">
    <source>
        <dbReference type="ARBA" id="ARBA00022723"/>
    </source>
</evidence>
<keyword evidence="8" id="KW-1185">Reference proteome</keyword>
<keyword evidence="5" id="KW-0408">Iron</keyword>
<dbReference type="InterPro" id="IPR001128">
    <property type="entry name" value="Cyt_P450"/>
</dbReference>
<evidence type="ECO:0000313" key="7">
    <source>
        <dbReference type="EMBL" id="KAK4652552.1"/>
    </source>
</evidence>
<gene>
    <name evidence="7" type="ORF">QC762_502130</name>
</gene>
<dbReference type="Proteomes" id="UP001323405">
    <property type="component" value="Unassembled WGS sequence"/>
</dbReference>
<dbReference type="GeneID" id="87910546"/>